<evidence type="ECO:0000313" key="3">
    <source>
        <dbReference type="Proteomes" id="UP000317835"/>
    </source>
</evidence>
<feature type="domain" description="DinB-like" evidence="1">
    <location>
        <begin position="30"/>
        <end position="154"/>
    </location>
</feature>
<dbReference type="Pfam" id="PF12867">
    <property type="entry name" value="DinB_2"/>
    <property type="match status" value="1"/>
</dbReference>
<dbReference type="InterPro" id="IPR034660">
    <property type="entry name" value="DinB/YfiT-like"/>
</dbReference>
<evidence type="ECO:0000313" key="2">
    <source>
        <dbReference type="EMBL" id="QDV32568.1"/>
    </source>
</evidence>
<gene>
    <name evidence="2" type="ORF">ElP_04020</name>
</gene>
<name>A0A518GVI6_9BACT</name>
<dbReference type="RefSeq" id="WP_145266756.1">
    <property type="nucleotide sequence ID" value="NZ_CP036426.1"/>
</dbReference>
<dbReference type="SUPFAM" id="SSF109854">
    <property type="entry name" value="DinB/YfiT-like putative metalloenzymes"/>
    <property type="match status" value="1"/>
</dbReference>
<accession>A0A518GVI6</accession>
<dbReference type="Gene3D" id="1.20.120.450">
    <property type="entry name" value="dinb family like domain"/>
    <property type="match status" value="1"/>
</dbReference>
<evidence type="ECO:0000259" key="1">
    <source>
        <dbReference type="Pfam" id="PF12867"/>
    </source>
</evidence>
<dbReference type="EMBL" id="CP036426">
    <property type="protein sequence ID" value="QDV32568.1"/>
    <property type="molecule type" value="Genomic_DNA"/>
</dbReference>
<organism evidence="2 3">
    <name type="scientific">Tautonia plasticadhaerens</name>
    <dbReference type="NCBI Taxonomy" id="2527974"/>
    <lineage>
        <taxon>Bacteria</taxon>
        <taxon>Pseudomonadati</taxon>
        <taxon>Planctomycetota</taxon>
        <taxon>Planctomycetia</taxon>
        <taxon>Isosphaerales</taxon>
        <taxon>Isosphaeraceae</taxon>
        <taxon>Tautonia</taxon>
    </lineage>
</organism>
<dbReference type="Proteomes" id="UP000317835">
    <property type="component" value="Chromosome"/>
</dbReference>
<keyword evidence="3" id="KW-1185">Reference proteome</keyword>
<dbReference type="OrthoDB" id="9798830at2"/>
<dbReference type="KEGG" id="tpla:ElP_04020"/>
<sequence>MCIAHPPAAIRILLDLLDRAYDHKSWHGPNFRGAVRRVSAEVARWGPGPGRHSIAEQVLHASYWKYTVRRRIRGDRRGSFAIRGSNWFPVGPDLDDERWRDHLRLLAEEHRRLRLTVAELTPDRLAEVPEGGRSDLEGLISGIAAHDVYHAGQIQLLKRLHAN</sequence>
<protein>
    <submittedName>
        <fullName evidence="2">DinB superfamily protein</fullName>
    </submittedName>
</protein>
<proteinExistence type="predicted"/>
<reference evidence="2 3" key="1">
    <citation type="submission" date="2019-02" db="EMBL/GenBank/DDBJ databases">
        <title>Deep-cultivation of Planctomycetes and their phenomic and genomic characterization uncovers novel biology.</title>
        <authorList>
            <person name="Wiegand S."/>
            <person name="Jogler M."/>
            <person name="Boedeker C."/>
            <person name="Pinto D."/>
            <person name="Vollmers J."/>
            <person name="Rivas-Marin E."/>
            <person name="Kohn T."/>
            <person name="Peeters S.H."/>
            <person name="Heuer A."/>
            <person name="Rast P."/>
            <person name="Oberbeckmann S."/>
            <person name="Bunk B."/>
            <person name="Jeske O."/>
            <person name="Meyerdierks A."/>
            <person name="Storesund J.E."/>
            <person name="Kallscheuer N."/>
            <person name="Luecker S."/>
            <person name="Lage O.M."/>
            <person name="Pohl T."/>
            <person name="Merkel B.J."/>
            <person name="Hornburger P."/>
            <person name="Mueller R.-W."/>
            <person name="Bruemmer F."/>
            <person name="Labrenz M."/>
            <person name="Spormann A.M."/>
            <person name="Op den Camp H."/>
            <person name="Overmann J."/>
            <person name="Amann R."/>
            <person name="Jetten M.S.M."/>
            <person name="Mascher T."/>
            <person name="Medema M.H."/>
            <person name="Devos D.P."/>
            <person name="Kaster A.-K."/>
            <person name="Ovreas L."/>
            <person name="Rohde M."/>
            <person name="Galperin M.Y."/>
            <person name="Jogler C."/>
        </authorList>
    </citation>
    <scope>NUCLEOTIDE SEQUENCE [LARGE SCALE GENOMIC DNA]</scope>
    <source>
        <strain evidence="2 3">ElP</strain>
    </source>
</reference>
<dbReference type="InterPro" id="IPR024775">
    <property type="entry name" value="DinB-like"/>
</dbReference>
<dbReference type="AlphaFoldDB" id="A0A518GVI6"/>